<reference evidence="3" key="1">
    <citation type="journal article" date="2019" name="Int. J. Syst. Evol. Microbiol.">
        <title>The Global Catalogue of Microorganisms (GCM) 10K type strain sequencing project: providing services to taxonomists for standard genome sequencing and annotation.</title>
        <authorList>
            <consortium name="The Broad Institute Genomics Platform"/>
            <consortium name="The Broad Institute Genome Sequencing Center for Infectious Disease"/>
            <person name="Wu L."/>
            <person name="Ma J."/>
        </authorList>
    </citation>
    <scope>NUCLEOTIDE SEQUENCE [LARGE SCALE GENOMIC DNA]</scope>
    <source>
        <strain evidence="3">JCM 17924</strain>
    </source>
</reference>
<evidence type="ECO:0000313" key="3">
    <source>
        <dbReference type="Proteomes" id="UP001500454"/>
    </source>
</evidence>
<dbReference type="EMBL" id="BAABHA010000008">
    <property type="protein sequence ID" value="GAA4384746.1"/>
    <property type="molecule type" value="Genomic_DNA"/>
</dbReference>
<sequence>MSKFKTPKNTFYVKSIPTLIYFLFFITTSLFVLIKLTQVIKQKDPPIPSITVRITSLVLFADSTGEDMAQATFSAQLINNYDRELNLTLKHNEFEKSTCKGFALISSDKKDTIDLLVRRTAQTVNIRSNKKAYINFNTSNYSLFKNLKNNKINTKYYLTKALNEYKFIYCTPSNINFNIISIKQDSIRIFWREH</sequence>
<dbReference type="Proteomes" id="UP001500454">
    <property type="component" value="Unassembled WGS sequence"/>
</dbReference>
<evidence type="ECO:0000256" key="1">
    <source>
        <dbReference type="SAM" id="Phobius"/>
    </source>
</evidence>
<gene>
    <name evidence="2" type="ORF">GCM10023186_27450</name>
</gene>
<feature type="transmembrane region" description="Helical" evidence="1">
    <location>
        <begin position="12"/>
        <end position="34"/>
    </location>
</feature>
<keyword evidence="1" id="KW-1133">Transmembrane helix</keyword>
<dbReference type="RefSeq" id="WP_345225098.1">
    <property type="nucleotide sequence ID" value="NZ_BAABHA010000008.1"/>
</dbReference>
<protein>
    <submittedName>
        <fullName evidence="2">Uncharacterized protein</fullName>
    </submittedName>
</protein>
<comment type="caution">
    <text evidence="2">The sequence shown here is derived from an EMBL/GenBank/DDBJ whole genome shotgun (WGS) entry which is preliminary data.</text>
</comment>
<name>A0ABP8J490_9BACT</name>
<keyword evidence="1" id="KW-0812">Transmembrane</keyword>
<proteinExistence type="predicted"/>
<organism evidence="2 3">
    <name type="scientific">Hymenobacter koreensis</name>
    <dbReference type="NCBI Taxonomy" id="1084523"/>
    <lineage>
        <taxon>Bacteria</taxon>
        <taxon>Pseudomonadati</taxon>
        <taxon>Bacteroidota</taxon>
        <taxon>Cytophagia</taxon>
        <taxon>Cytophagales</taxon>
        <taxon>Hymenobacteraceae</taxon>
        <taxon>Hymenobacter</taxon>
    </lineage>
</organism>
<evidence type="ECO:0000313" key="2">
    <source>
        <dbReference type="EMBL" id="GAA4384746.1"/>
    </source>
</evidence>
<keyword evidence="1" id="KW-0472">Membrane</keyword>
<accession>A0ABP8J490</accession>
<keyword evidence="3" id="KW-1185">Reference proteome</keyword>